<protein>
    <recommendedName>
        <fullName evidence="4">Required for respiratory growth protein 9, mitochondrial</fullName>
    </recommendedName>
</protein>
<dbReference type="InterPro" id="IPR010487">
    <property type="entry name" value="NGRN/Rrg9"/>
</dbReference>
<evidence type="ECO:0000256" key="5">
    <source>
        <dbReference type="ARBA" id="ARBA00022946"/>
    </source>
</evidence>
<dbReference type="EMBL" id="RZGK01000006">
    <property type="protein sequence ID" value="KAF9698514.1"/>
    <property type="molecule type" value="Genomic_DNA"/>
</dbReference>
<dbReference type="AlphaFoldDB" id="A0A8H7MJ85"/>
<evidence type="ECO:0000256" key="2">
    <source>
        <dbReference type="ARBA" id="ARBA00004173"/>
    </source>
</evidence>
<evidence type="ECO:0000256" key="4">
    <source>
        <dbReference type="ARBA" id="ARBA00013566"/>
    </source>
</evidence>
<accession>A0A8H7MJ85</accession>
<evidence type="ECO:0000256" key="3">
    <source>
        <dbReference type="ARBA" id="ARBA00010895"/>
    </source>
</evidence>
<comment type="function">
    <text evidence="1">Required for respiratory activity and maintenance and expression of the mitochondrial genome.</text>
</comment>
<feature type="compositionally biased region" description="Polar residues" evidence="6">
    <location>
        <begin position="62"/>
        <end position="72"/>
    </location>
</feature>
<keyword evidence="8" id="KW-1185">Reference proteome</keyword>
<dbReference type="GO" id="GO:0005739">
    <property type="term" value="C:mitochondrion"/>
    <property type="evidence" value="ECO:0007669"/>
    <property type="project" value="UniProtKB-SubCell"/>
</dbReference>
<comment type="caution">
    <text evidence="7">The sequence shown here is derived from an EMBL/GenBank/DDBJ whole genome shotgun (WGS) entry which is preliminary data.</text>
</comment>
<dbReference type="Pfam" id="PF06413">
    <property type="entry name" value="Neugrin"/>
    <property type="match status" value="1"/>
</dbReference>
<evidence type="ECO:0000256" key="1">
    <source>
        <dbReference type="ARBA" id="ARBA00003548"/>
    </source>
</evidence>
<proteinExistence type="inferred from homology"/>
<dbReference type="Proteomes" id="UP000651452">
    <property type="component" value="Unassembled WGS sequence"/>
</dbReference>
<dbReference type="GO" id="GO:0005634">
    <property type="term" value="C:nucleus"/>
    <property type="evidence" value="ECO:0007669"/>
    <property type="project" value="TreeGrafter"/>
</dbReference>
<dbReference type="PANTHER" id="PTHR13475:SF3">
    <property type="entry name" value="NEUGRIN"/>
    <property type="match status" value="1"/>
</dbReference>
<keyword evidence="5" id="KW-0809">Transit peptide</keyword>
<reference evidence="7" key="2">
    <citation type="submission" date="2020-09" db="EMBL/GenBank/DDBJ databases">
        <title>Reference genome assembly for Australian Ascochyta lentis isolate Al4.</title>
        <authorList>
            <person name="Lee R.C."/>
            <person name="Farfan-Caceres L.M."/>
            <person name="Debler J.W."/>
            <person name="Williams A.H."/>
            <person name="Henares B.M."/>
        </authorList>
    </citation>
    <scope>NUCLEOTIDE SEQUENCE</scope>
    <source>
        <strain evidence="7">Al4</strain>
    </source>
</reference>
<dbReference type="OrthoDB" id="5578174at2759"/>
<feature type="region of interest" description="Disordered" evidence="6">
    <location>
        <begin position="31"/>
        <end position="105"/>
    </location>
</feature>
<feature type="compositionally biased region" description="Basic and acidic residues" evidence="6">
    <location>
        <begin position="85"/>
        <end position="95"/>
    </location>
</feature>
<comment type="subcellular location">
    <subcellularLocation>
        <location evidence="2">Mitochondrion</location>
    </subcellularLocation>
</comment>
<reference evidence="7" key="1">
    <citation type="submission" date="2018-12" db="EMBL/GenBank/DDBJ databases">
        <authorList>
            <person name="Syme R.A."/>
            <person name="Farfan-Caceres L."/>
            <person name="Lichtenzveig J."/>
        </authorList>
    </citation>
    <scope>NUCLEOTIDE SEQUENCE</scope>
    <source>
        <strain evidence="7">Al4</strain>
    </source>
</reference>
<dbReference type="PANTHER" id="PTHR13475">
    <property type="entry name" value="NEUGRIN"/>
    <property type="match status" value="1"/>
</dbReference>
<evidence type="ECO:0000313" key="7">
    <source>
        <dbReference type="EMBL" id="KAF9698514.1"/>
    </source>
</evidence>
<name>A0A8H7MJ85_9PLEO</name>
<evidence type="ECO:0000313" key="8">
    <source>
        <dbReference type="Proteomes" id="UP000651452"/>
    </source>
</evidence>
<evidence type="ECO:0000256" key="6">
    <source>
        <dbReference type="SAM" id="MobiDB-lite"/>
    </source>
</evidence>
<gene>
    <name evidence="7" type="ORF">EKO04_003577</name>
</gene>
<organism evidence="7 8">
    <name type="scientific">Ascochyta lentis</name>
    <dbReference type="NCBI Taxonomy" id="205686"/>
    <lineage>
        <taxon>Eukaryota</taxon>
        <taxon>Fungi</taxon>
        <taxon>Dikarya</taxon>
        <taxon>Ascomycota</taxon>
        <taxon>Pezizomycotina</taxon>
        <taxon>Dothideomycetes</taxon>
        <taxon>Pleosporomycetidae</taxon>
        <taxon>Pleosporales</taxon>
        <taxon>Pleosporineae</taxon>
        <taxon>Didymellaceae</taxon>
        <taxon>Ascochyta</taxon>
    </lineage>
</organism>
<sequence>MNCNLCIRRTLRLFGRSVTHVKPSFGTRLVHNKYSRPSDPFPDARPSQRARDAPLKSPKAVATTTFDESTAEWTEGRSNRPAWQAEKEAMKRKLNGEAWNPRKKLSPDTMEGIRHLHQTQPAKFTTPVLAEHFKVSSEAIRRILKSKWRPSDEEHDERMQRWDKRGERIWSNLVGMGIKPPKKWRDMGVGRADNGDRRPIWKSRKRNQIDIKDSTPEAFLPEEDIIPTVDASGNRKTKITIPLSDRL</sequence>
<comment type="similarity">
    <text evidence="3">Belongs to the RRG9 family.</text>
</comment>